<evidence type="ECO:0000313" key="1">
    <source>
        <dbReference type="EMBL" id="WBP89512.1"/>
    </source>
</evidence>
<accession>A0ABY7QA56</accession>
<sequence>MTDDELRAAFENVTTDDEARTVVERILADQRQEQEERSAASLASEVHIRKRIARKRGNTFYRVKYSSSENGSQPLCGAPAGNDRTWAETRFAKHLADVTCETCKQLRADLQA</sequence>
<organism evidence="1 2">
    <name type="scientific">Kitasatospora cathayae</name>
    <dbReference type="NCBI Taxonomy" id="3004092"/>
    <lineage>
        <taxon>Bacteria</taxon>
        <taxon>Bacillati</taxon>
        <taxon>Actinomycetota</taxon>
        <taxon>Actinomycetes</taxon>
        <taxon>Kitasatosporales</taxon>
        <taxon>Streptomycetaceae</taxon>
        <taxon>Kitasatospora</taxon>
    </lineage>
</organism>
<keyword evidence="2" id="KW-1185">Reference proteome</keyword>
<evidence type="ECO:0000313" key="2">
    <source>
        <dbReference type="Proteomes" id="UP001212821"/>
    </source>
</evidence>
<name>A0ABY7QA56_9ACTN</name>
<dbReference type="Proteomes" id="UP001212821">
    <property type="component" value="Chromosome"/>
</dbReference>
<protein>
    <recommendedName>
        <fullName evidence="3">HK97 gp10 family phage protein</fullName>
    </recommendedName>
</protein>
<gene>
    <name evidence="1" type="ORF">O1G21_29175</name>
</gene>
<evidence type="ECO:0008006" key="3">
    <source>
        <dbReference type="Google" id="ProtNLM"/>
    </source>
</evidence>
<dbReference type="RefSeq" id="WP_270147854.1">
    <property type="nucleotide sequence ID" value="NZ_CP115450.1"/>
</dbReference>
<dbReference type="EMBL" id="CP115450">
    <property type="protein sequence ID" value="WBP89512.1"/>
    <property type="molecule type" value="Genomic_DNA"/>
</dbReference>
<proteinExistence type="predicted"/>
<reference evidence="2" key="1">
    <citation type="submission" date="2022-12" db="EMBL/GenBank/DDBJ databases">
        <authorList>
            <person name="Mo P."/>
        </authorList>
    </citation>
    <scope>NUCLEOTIDE SEQUENCE [LARGE SCALE GENOMIC DNA]</scope>
    <source>
        <strain evidence="2">HUAS 3-15</strain>
    </source>
</reference>